<protein>
    <submittedName>
        <fullName evidence="1">Uncharacterized protein</fullName>
    </submittedName>
</protein>
<organism evidence="1 2">
    <name type="scientific">Acinetobacter haemolyticus ATCC 19194</name>
    <dbReference type="NCBI Taxonomy" id="707232"/>
    <lineage>
        <taxon>Bacteria</taxon>
        <taxon>Pseudomonadati</taxon>
        <taxon>Pseudomonadota</taxon>
        <taxon>Gammaproteobacteria</taxon>
        <taxon>Moraxellales</taxon>
        <taxon>Moraxellaceae</taxon>
        <taxon>Acinetobacter</taxon>
    </lineage>
</organism>
<evidence type="ECO:0000313" key="1">
    <source>
        <dbReference type="EMBL" id="EFF83332.1"/>
    </source>
</evidence>
<name>D4XN99_ACIHA</name>
<evidence type="ECO:0000313" key="2">
    <source>
        <dbReference type="Proteomes" id="UP000003085"/>
    </source>
</evidence>
<accession>D4XN99</accession>
<gene>
    <name evidence="1" type="ORF">HMP0015_1191</name>
</gene>
<comment type="caution">
    <text evidence="1">The sequence shown here is derived from an EMBL/GenBank/DDBJ whole genome shotgun (WGS) entry which is preliminary data.</text>
</comment>
<reference evidence="2" key="1">
    <citation type="submission" date="2010-03" db="EMBL/GenBank/DDBJ databases">
        <title>Complete sequence of Mobiluncus curtisii ATCC 43063.</title>
        <authorList>
            <person name="Muzny D."/>
            <person name="Qin X."/>
            <person name="Deng J."/>
            <person name="Jiang H."/>
            <person name="Liu Y."/>
            <person name="Qu J."/>
            <person name="Song X.-Z."/>
            <person name="Zhang L."/>
            <person name="Thornton R."/>
            <person name="Coyle M."/>
            <person name="Francisco L."/>
            <person name="Jackson L."/>
            <person name="Javaid M."/>
            <person name="Korchina V."/>
            <person name="Kovar C."/>
            <person name="Mata R."/>
            <person name="Mathew T."/>
            <person name="Ngo R."/>
            <person name="Nguyen L."/>
            <person name="Nguyen N."/>
            <person name="Okwuonu G."/>
            <person name="Ongeri F."/>
            <person name="Pham C."/>
            <person name="Simmons D."/>
            <person name="Wilczek-Boney K."/>
            <person name="Hale W."/>
            <person name="Jakkamsetti A."/>
            <person name="Pham P."/>
            <person name="Ruth R."/>
            <person name="San Lucas F."/>
            <person name="Warren J."/>
            <person name="Zhang J."/>
            <person name="Zhao Z."/>
            <person name="Zhou C."/>
            <person name="Zhu D."/>
            <person name="Lee S."/>
            <person name="Bess C."/>
            <person name="Blankenburg K."/>
            <person name="Forbes L."/>
            <person name="Fu Q."/>
            <person name="Gubbala S."/>
            <person name="Hirani K."/>
            <person name="Jayaseelan J.C."/>
            <person name="Lara F."/>
            <person name="Munidasa M."/>
            <person name="Palculict T."/>
            <person name="Patil S."/>
            <person name="Pu L.-L."/>
            <person name="Saada N."/>
            <person name="Tang L."/>
            <person name="Weissenberger G."/>
            <person name="Zhu Y."/>
            <person name="Hemphill L."/>
            <person name="Shang Y."/>
            <person name="Youmans B."/>
            <person name="Ayvaz T."/>
            <person name="Ross M."/>
            <person name="Santibanez J."/>
            <person name="Aqrawi P."/>
            <person name="Gross S."/>
            <person name="Joshi V."/>
            <person name="Fowler G."/>
            <person name="Nazareth L."/>
            <person name="Reid J."/>
            <person name="Worley K."/>
            <person name="Petrosino J."/>
            <person name="Highlander S."/>
            <person name="Gibbs R."/>
            <person name="Gibbs R."/>
        </authorList>
    </citation>
    <scope>NUCLEOTIDE SEQUENCE [LARGE SCALE GENOMIC DNA]</scope>
    <source>
        <strain evidence="2">ATCC 19194</strain>
    </source>
</reference>
<dbReference type="EMBL" id="ADMT01000115">
    <property type="protein sequence ID" value="EFF83332.1"/>
    <property type="molecule type" value="Genomic_DNA"/>
</dbReference>
<proteinExistence type="predicted"/>
<dbReference type="AlphaFoldDB" id="D4XN99"/>
<sequence>MIIAKVALKKRTFYRMNRSIKMKKYDDGLNFFIFCKVTNIF</sequence>
<dbReference type="Proteomes" id="UP000003085">
    <property type="component" value="Unassembled WGS sequence"/>
</dbReference>
<dbReference type="HOGENOM" id="CLU_3264289_0_0_6"/>